<dbReference type="AlphaFoldDB" id="A0AAD0R1I6"/>
<evidence type="ECO:0000313" key="3">
    <source>
        <dbReference type="Proteomes" id="UP000256503"/>
    </source>
</evidence>
<proteinExistence type="predicted"/>
<feature type="domain" description="Peptidase M15A C-terminal" evidence="1">
    <location>
        <begin position="77"/>
        <end position="145"/>
    </location>
</feature>
<dbReference type="SUPFAM" id="SSF55166">
    <property type="entry name" value="Hedgehog/DD-peptidase"/>
    <property type="match status" value="1"/>
</dbReference>
<gene>
    <name evidence="2" type="ORF">DVB73_19630</name>
</gene>
<name>A0AAD0R1I6_PSEDL</name>
<dbReference type="InterPro" id="IPR009045">
    <property type="entry name" value="Zn_M74/Hedgehog-like"/>
</dbReference>
<dbReference type="Gene3D" id="3.30.1380.10">
    <property type="match status" value="1"/>
</dbReference>
<evidence type="ECO:0000259" key="1">
    <source>
        <dbReference type="Pfam" id="PF08291"/>
    </source>
</evidence>
<dbReference type="Proteomes" id="UP000256503">
    <property type="component" value="Chromosome"/>
</dbReference>
<reference evidence="2 3" key="1">
    <citation type="submission" date="2018-07" db="EMBL/GenBank/DDBJ databases">
        <title>Complete genome sequence of a Pseudomonas plecoglossicida strain pathogenic to the marine fish, Larimichthys crocea.</title>
        <authorList>
            <person name="Tao Z."/>
        </authorList>
    </citation>
    <scope>NUCLEOTIDE SEQUENCE [LARGE SCALE GENOMIC DNA]</scope>
    <source>
        <strain evidence="2 3">XSDHY-P</strain>
    </source>
</reference>
<protein>
    <submittedName>
        <fullName evidence="2">DUF882 domain-containing protein</fullName>
    </submittedName>
</protein>
<organism evidence="2 3">
    <name type="scientific">Pseudomonas plecoglossicida</name>
    <dbReference type="NCBI Taxonomy" id="70775"/>
    <lineage>
        <taxon>Bacteria</taxon>
        <taxon>Pseudomonadati</taxon>
        <taxon>Pseudomonadota</taxon>
        <taxon>Gammaproteobacteria</taxon>
        <taxon>Pseudomonadales</taxon>
        <taxon>Pseudomonadaceae</taxon>
        <taxon>Pseudomonas</taxon>
    </lineage>
</organism>
<sequence length="167" mass="18449">MFAQWAGDHQTRPFRDMLVNARLYGVVPIHQLLRSASDWTLCRASPFAVPPTANWPAVRSTLALIKTLDDQGILRQFEVVSAYREPGLNRCAGGAVGSAHTRAFAVDILLPGWADPNPLCRFWQQYGPAWSMGLGRYPTGRIHIDTAGYRTWGGDGSSDSSFCSKPR</sequence>
<dbReference type="InterPro" id="IPR013230">
    <property type="entry name" value="Peptidase_M15A_C"/>
</dbReference>
<accession>A0AAD0R1I6</accession>
<evidence type="ECO:0000313" key="2">
    <source>
        <dbReference type="EMBL" id="AXM99085.1"/>
    </source>
</evidence>
<dbReference type="Pfam" id="PF08291">
    <property type="entry name" value="Peptidase_M15_3"/>
    <property type="match status" value="1"/>
</dbReference>
<dbReference type="EMBL" id="CP031146">
    <property type="protein sequence ID" value="AXM99085.1"/>
    <property type="molecule type" value="Genomic_DNA"/>
</dbReference>